<organism evidence="2 3">
    <name type="scientific">Catenovulum maritimum</name>
    <dbReference type="NCBI Taxonomy" id="1513271"/>
    <lineage>
        <taxon>Bacteria</taxon>
        <taxon>Pseudomonadati</taxon>
        <taxon>Pseudomonadota</taxon>
        <taxon>Gammaproteobacteria</taxon>
        <taxon>Alteromonadales</taxon>
        <taxon>Alteromonadaceae</taxon>
        <taxon>Catenovulum</taxon>
    </lineage>
</organism>
<dbReference type="Gene3D" id="3.40.50.2300">
    <property type="match status" value="1"/>
</dbReference>
<evidence type="ECO:0008006" key="4">
    <source>
        <dbReference type="Google" id="ProtNLM"/>
    </source>
</evidence>
<comment type="caution">
    <text evidence="2">The sequence shown here is derived from an EMBL/GenBank/DDBJ whole genome shotgun (WGS) entry which is preliminary data.</text>
</comment>
<dbReference type="Pfam" id="PF04392">
    <property type="entry name" value="ABC_sub_bind"/>
    <property type="match status" value="1"/>
</dbReference>
<keyword evidence="3" id="KW-1185">Reference proteome</keyword>
<gene>
    <name evidence="2" type="ORF">XM47_18195</name>
</gene>
<reference evidence="2 3" key="1">
    <citation type="submission" date="2015-04" db="EMBL/GenBank/DDBJ databases">
        <title>Draft Genome Sequence of the Novel Agar-Digesting Marine Bacterium Q1.</title>
        <authorList>
            <person name="Li Y."/>
            <person name="Li D."/>
            <person name="Chen G."/>
            <person name="Du Z."/>
        </authorList>
    </citation>
    <scope>NUCLEOTIDE SEQUENCE [LARGE SCALE GENOMIC DNA]</scope>
    <source>
        <strain evidence="2 3">Q1</strain>
    </source>
</reference>
<sequence>MINRLIRLIFCFSLLSFNVNIKADSLTVVYPDVNAPYDTIYEQIKQGIDSEFKGDITYLKLPSKFDPNEIASSIKNDKVIALGKRGWVIAKKIYQSTPVVVGALPIRPNGISGVSLMTAPESLFQSLINLAPNVKKITVLYTPTTEWSIKNAQQDAKLKGLELVAIKVKNIQQAVKTYDQLFEGDDLSNQAIWLPLDPVTAHDKVIVPVILEKAWKNKMVVFSSKPTHAQRGALFSALPNNEQLGHKLVKMILNISKTKKTIVTPLLDIELAVNLRTAAHLGFDYGNSQKSGFALTFPN</sequence>
<evidence type="ECO:0000313" key="3">
    <source>
        <dbReference type="Proteomes" id="UP000037600"/>
    </source>
</evidence>
<evidence type="ECO:0000313" key="2">
    <source>
        <dbReference type="EMBL" id="KMT63715.1"/>
    </source>
</evidence>
<dbReference type="AlphaFoldDB" id="A0A0J8GLM9"/>
<feature type="signal peptide" evidence="1">
    <location>
        <begin position="1"/>
        <end position="23"/>
    </location>
</feature>
<protein>
    <recommendedName>
        <fullName evidence="4">ABC transporter substrate-binding protein</fullName>
    </recommendedName>
</protein>
<dbReference type="RefSeq" id="WP_048695803.1">
    <property type="nucleotide sequence ID" value="NZ_KQ130515.1"/>
</dbReference>
<dbReference type="PANTHER" id="PTHR35271:SF1">
    <property type="entry name" value="ABC TRANSPORTER, SUBSTRATE-BINDING LIPOPROTEIN"/>
    <property type="match status" value="1"/>
</dbReference>
<dbReference type="PANTHER" id="PTHR35271">
    <property type="entry name" value="ABC TRANSPORTER, SUBSTRATE-BINDING LIPOPROTEIN-RELATED"/>
    <property type="match status" value="1"/>
</dbReference>
<dbReference type="Proteomes" id="UP000037600">
    <property type="component" value="Unassembled WGS sequence"/>
</dbReference>
<name>A0A0J8GLM9_9ALTE</name>
<evidence type="ECO:0000256" key="1">
    <source>
        <dbReference type="SAM" id="SignalP"/>
    </source>
</evidence>
<dbReference type="InterPro" id="IPR007487">
    <property type="entry name" value="ABC_transpt-TYRBP-like"/>
</dbReference>
<feature type="chain" id="PRO_5005298378" description="ABC transporter substrate-binding protein" evidence="1">
    <location>
        <begin position="24"/>
        <end position="299"/>
    </location>
</feature>
<dbReference type="OrthoDB" id="6381346at2"/>
<proteinExistence type="predicted"/>
<dbReference type="EMBL" id="LAZL01000045">
    <property type="protein sequence ID" value="KMT63715.1"/>
    <property type="molecule type" value="Genomic_DNA"/>
</dbReference>
<accession>A0A0J8GLM9</accession>
<keyword evidence="1" id="KW-0732">Signal</keyword>
<dbReference type="STRING" id="1513271.XM47_18195"/>